<reference evidence="1" key="3">
    <citation type="journal article" date="2017" name="Nature">
        <title>Genome sequence of the progenitor of the wheat D genome Aegilops tauschii.</title>
        <authorList>
            <person name="Luo M.C."/>
            <person name="Gu Y.Q."/>
            <person name="Puiu D."/>
            <person name="Wang H."/>
            <person name="Twardziok S.O."/>
            <person name="Deal K.R."/>
            <person name="Huo N."/>
            <person name="Zhu T."/>
            <person name="Wang L."/>
            <person name="Wang Y."/>
            <person name="McGuire P.E."/>
            <person name="Liu S."/>
            <person name="Long H."/>
            <person name="Ramasamy R.K."/>
            <person name="Rodriguez J.C."/>
            <person name="Van S.L."/>
            <person name="Yuan L."/>
            <person name="Wang Z."/>
            <person name="Xia Z."/>
            <person name="Xiao L."/>
            <person name="Anderson O.D."/>
            <person name="Ouyang S."/>
            <person name="Liang Y."/>
            <person name="Zimin A.V."/>
            <person name="Pertea G."/>
            <person name="Qi P."/>
            <person name="Bennetzen J.L."/>
            <person name="Dai X."/>
            <person name="Dawson M.W."/>
            <person name="Muller H.G."/>
            <person name="Kugler K."/>
            <person name="Rivarola-Duarte L."/>
            <person name="Spannagl M."/>
            <person name="Mayer K.F.X."/>
            <person name="Lu F.H."/>
            <person name="Bevan M.W."/>
            <person name="Leroy P."/>
            <person name="Li P."/>
            <person name="You F.M."/>
            <person name="Sun Q."/>
            <person name="Liu Z."/>
            <person name="Lyons E."/>
            <person name="Wicker T."/>
            <person name="Salzberg S.L."/>
            <person name="Devos K.M."/>
            <person name="Dvorak J."/>
        </authorList>
    </citation>
    <scope>NUCLEOTIDE SEQUENCE [LARGE SCALE GENOMIC DNA]</scope>
    <source>
        <strain evidence="1">cv. AL8/78</strain>
    </source>
</reference>
<name>A0A453MYM2_AEGTS</name>
<protein>
    <submittedName>
        <fullName evidence="1">Uncharacterized protein</fullName>
    </submittedName>
</protein>
<dbReference type="EnsemblPlants" id="AET6Gv20147300.23">
    <property type="protein sequence ID" value="AET6Gv20147300.23"/>
    <property type="gene ID" value="AET6Gv20147300"/>
</dbReference>
<evidence type="ECO:0000313" key="1">
    <source>
        <dbReference type="EnsemblPlants" id="AET6Gv20147300.23"/>
    </source>
</evidence>
<dbReference type="AlphaFoldDB" id="A0A453MYM2"/>
<reference evidence="1" key="4">
    <citation type="submission" date="2019-03" db="UniProtKB">
        <authorList>
            <consortium name="EnsemblPlants"/>
        </authorList>
    </citation>
    <scope>IDENTIFICATION</scope>
</reference>
<reference evidence="1" key="5">
    <citation type="journal article" date="2021" name="G3 (Bethesda)">
        <title>Aegilops tauschii genome assembly Aet v5.0 features greater sequence contiguity and improved annotation.</title>
        <authorList>
            <person name="Wang L."/>
            <person name="Zhu T."/>
            <person name="Rodriguez J.C."/>
            <person name="Deal K.R."/>
            <person name="Dubcovsky J."/>
            <person name="McGuire P.E."/>
            <person name="Lux T."/>
            <person name="Spannagl M."/>
            <person name="Mayer K.F.X."/>
            <person name="Baldrich P."/>
            <person name="Meyers B.C."/>
            <person name="Huo N."/>
            <person name="Gu Y.Q."/>
            <person name="Zhou H."/>
            <person name="Devos K.M."/>
            <person name="Bennetzen J.L."/>
            <person name="Unver T."/>
            <person name="Budak H."/>
            <person name="Gulick P.J."/>
            <person name="Galiba G."/>
            <person name="Kalapos B."/>
            <person name="Nelson D.R."/>
            <person name="Li P."/>
            <person name="You F.M."/>
            <person name="Luo M.C."/>
            <person name="Dvorak J."/>
        </authorList>
    </citation>
    <scope>NUCLEOTIDE SEQUENCE [LARGE SCALE GENOMIC DNA]</scope>
    <source>
        <strain evidence="1">cv. AL8/78</strain>
    </source>
</reference>
<dbReference type="Gramene" id="AET6Gv20147300.23">
    <property type="protein sequence ID" value="AET6Gv20147300.23"/>
    <property type="gene ID" value="AET6Gv20147300"/>
</dbReference>
<accession>A0A453MYM2</accession>
<proteinExistence type="predicted"/>
<organism evidence="1 2">
    <name type="scientific">Aegilops tauschii subsp. strangulata</name>
    <name type="common">Goatgrass</name>
    <dbReference type="NCBI Taxonomy" id="200361"/>
    <lineage>
        <taxon>Eukaryota</taxon>
        <taxon>Viridiplantae</taxon>
        <taxon>Streptophyta</taxon>
        <taxon>Embryophyta</taxon>
        <taxon>Tracheophyta</taxon>
        <taxon>Spermatophyta</taxon>
        <taxon>Magnoliopsida</taxon>
        <taxon>Liliopsida</taxon>
        <taxon>Poales</taxon>
        <taxon>Poaceae</taxon>
        <taxon>BOP clade</taxon>
        <taxon>Pooideae</taxon>
        <taxon>Triticodae</taxon>
        <taxon>Triticeae</taxon>
        <taxon>Triticinae</taxon>
        <taxon>Aegilops</taxon>
    </lineage>
</organism>
<reference evidence="2" key="1">
    <citation type="journal article" date="2014" name="Science">
        <title>Ancient hybridizations among the ancestral genomes of bread wheat.</title>
        <authorList>
            <consortium name="International Wheat Genome Sequencing Consortium,"/>
            <person name="Marcussen T."/>
            <person name="Sandve S.R."/>
            <person name="Heier L."/>
            <person name="Spannagl M."/>
            <person name="Pfeifer M."/>
            <person name="Jakobsen K.S."/>
            <person name="Wulff B.B."/>
            <person name="Steuernagel B."/>
            <person name="Mayer K.F."/>
            <person name="Olsen O.A."/>
        </authorList>
    </citation>
    <scope>NUCLEOTIDE SEQUENCE [LARGE SCALE GENOMIC DNA]</scope>
    <source>
        <strain evidence="2">cv. AL8/78</strain>
    </source>
</reference>
<reference evidence="2" key="2">
    <citation type="journal article" date="2017" name="Nat. Plants">
        <title>The Aegilops tauschii genome reveals multiple impacts of transposons.</title>
        <authorList>
            <person name="Zhao G."/>
            <person name="Zou C."/>
            <person name="Li K."/>
            <person name="Wang K."/>
            <person name="Li T."/>
            <person name="Gao L."/>
            <person name="Zhang X."/>
            <person name="Wang H."/>
            <person name="Yang Z."/>
            <person name="Liu X."/>
            <person name="Jiang W."/>
            <person name="Mao L."/>
            <person name="Kong X."/>
            <person name="Jiao Y."/>
            <person name="Jia J."/>
        </authorList>
    </citation>
    <scope>NUCLEOTIDE SEQUENCE [LARGE SCALE GENOMIC DNA]</scope>
    <source>
        <strain evidence="2">cv. AL8/78</strain>
    </source>
</reference>
<sequence>LFLMIPSRCHCSCWPISVWVDQLVSITKTQSTSRMSFLPGSILMRSGDYCCVSNSASPMMKPWRSFSDLHWPHRQGCHGPWRNQVPEDMSFSQATSNASCLDSASVHS</sequence>
<evidence type="ECO:0000313" key="2">
    <source>
        <dbReference type="Proteomes" id="UP000015105"/>
    </source>
</evidence>
<keyword evidence="2" id="KW-1185">Reference proteome</keyword>
<dbReference type="Proteomes" id="UP000015105">
    <property type="component" value="Chromosome 6D"/>
</dbReference>